<evidence type="ECO:0000313" key="2">
    <source>
        <dbReference type="EMBL" id="ONU83433.1"/>
    </source>
</evidence>
<reference evidence="2 3" key="1">
    <citation type="submission" date="2016-08" db="EMBL/GenBank/DDBJ databases">
        <authorList>
            <person name="Seilhamer J.J."/>
        </authorList>
    </citation>
    <scope>NUCLEOTIDE SEQUENCE [LARGE SCALE GENOMIC DNA]</scope>
    <source>
        <strain evidence="2 3">VC14762</strain>
    </source>
</reference>
<dbReference type="InterPro" id="IPR036388">
    <property type="entry name" value="WH-like_DNA-bd_sf"/>
</dbReference>
<sequence>MAVLKNKLKQLENGNYVDNSGNEIKATEFLNVLIPKKLKWTRGDYIVGLQESFIQLSKLGLTGEQWNVLTYLIGKTDFENYIHITQKEISEHLGIKQQNVSKALKVLVDKEVIKKLKQGTSNYYLFNPEIIYKGNSKNYDNVIDLFRE</sequence>
<dbReference type="Gene3D" id="1.10.10.10">
    <property type="entry name" value="Winged helix-like DNA-binding domain superfamily/Winged helix DNA-binding domain"/>
    <property type="match status" value="1"/>
</dbReference>
<dbReference type="SUPFAM" id="SSF46785">
    <property type="entry name" value="Winged helix' DNA-binding domain"/>
    <property type="match status" value="1"/>
</dbReference>
<gene>
    <name evidence="2" type="ORF">A8E72_19925</name>
</gene>
<dbReference type="InterPro" id="IPR036390">
    <property type="entry name" value="WH_DNA-bd_sf"/>
</dbReference>
<dbReference type="Proteomes" id="UP000188543">
    <property type="component" value="Unassembled WGS sequence"/>
</dbReference>
<dbReference type="InterPro" id="IPR011991">
    <property type="entry name" value="ArsR-like_HTH"/>
</dbReference>
<dbReference type="RefSeq" id="WP_077176532.1">
    <property type="nucleotide sequence ID" value="NZ_MUTB01000210.1"/>
</dbReference>
<dbReference type="Pfam" id="PF05732">
    <property type="entry name" value="RepL"/>
    <property type="match status" value="1"/>
</dbReference>
<protein>
    <recommendedName>
        <fullName evidence="1">Plasmid replication protein RepL domain-containing protein</fullName>
    </recommendedName>
</protein>
<dbReference type="AlphaFoldDB" id="A0A1V2W195"/>
<dbReference type="GO" id="GO:0006355">
    <property type="term" value="P:regulation of DNA-templated transcription"/>
    <property type="evidence" value="ECO:0007669"/>
    <property type="project" value="UniProtKB-ARBA"/>
</dbReference>
<dbReference type="InterPro" id="IPR008813">
    <property type="entry name" value="Plasmid_replication_RepL"/>
</dbReference>
<evidence type="ECO:0000259" key="1">
    <source>
        <dbReference type="Pfam" id="PF05732"/>
    </source>
</evidence>
<dbReference type="OrthoDB" id="583115at2"/>
<accession>A0A1V2W195</accession>
<name>A0A1V2W195_9BURK</name>
<dbReference type="CDD" id="cd00090">
    <property type="entry name" value="HTH_ARSR"/>
    <property type="match status" value="1"/>
</dbReference>
<feature type="domain" description="Plasmid replication protein RepL" evidence="1">
    <location>
        <begin position="43"/>
        <end position="147"/>
    </location>
</feature>
<dbReference type="EMBL" id="MUTJ01000060">
    <property type="protein sequence ID" value="ONU83433.1"/>
    <property type="molecule type" value="Genomic_DNA"/>
</dbReference>
<dbReference type="GO" id="GO:0006260">
    <property type="term" value="P:DNA replication"/>
    <property type="evidence" value="ECO:0007669"/>
    <property type="project" value="InterPro"/>
</dbReference>
<comment type="caution">
    <text evidence="2">The sequence shown here is derived from an EMBL/GenBank/DDBJ whole genome shotgun (WGS) entry which is preliminary data.</text>
</comment>
<proteinExistence type="predicted"/>
<dbReference type="GO" id="GO:0006276">
    <property type="term" value="P:plasmid maintenance"/>
    <property type="evidence" value="ECO:0007669"/>
    <property type="project" value="InterPro"/>
</dbReference>
<organism evidence="2 3">
    <name type="scientific">Burkholderia cenocepacia</name>
    <dbReference type="NCBI Taxonomy" id="95486"/>
    <lineage>
        <taxon>Bacteria</taxon>
        <taxon>Pseudomonadati</taxon>
        <taxon>Pseudomonadota</taxon>
        <taxon>Betaproteobacteria</taxon>
        <taxon>Burkholderiales</taxon>
        <taxon>Burkholderiaceae</taxon>
        <taxon>Burkholderia</taxon>
        <taxon>Burkholderia cepacia complex</taxon>
    </lineage>
</organism>
<evidence type="ECO:0000313" key="3">
    <source>
        <dbReference type="Proteomes" id="UP000188543"/>
    </source>
</evidence>